<organism evidence="3 4">
    <name type="scientific">Dokdonella ginsengisoli</name>
    <dbReference type="NCBI Taxonomy" id="363846"/>
    <lineage>
        <taxon>Bacteria</taxon>
        <taxon>Pseudomonadati</taxon>
        <taxon>Pseudomonadota</taxon>
        <taxon>Gammaproteobacteria</taxon>
        <taxon>Lysobacterales</taxon>
        <taxon>Rhodanobacteraceae</taxon>
        <taxon>Dokdonella</taxon>
    </lineage>
</organism>
<evidence type="ECO:0000256" key="2">
    <source>
        <dbReference type="SAM" id="SignalP"/>
    </source>
</evidence>
<evidence type="ECO:0000313" key="3">
    <source>
        <dbReference type="EMBL" id="MFC4821558.1"/>
    </source>
</evidence>
<feature type="chain" id="PRO_5046006451" evidence="2">
    <location>
        <begin position="24"/>
        <end position="207"/>
    </location>
</feature>
<reference evidence="4" key="1">
    <citation type="journal article" date="2019" name="Int. J. Syst. Evol. Microbiol.">
        <title>The Global Catalogue of Microorganisms (GCM) 10K type strain sequencing project: providing services to taxonomists for standard genome sequencing and annotation.</title>
        <authorList>
            <consortium name="The Broad Institute Genomics Platform"/>
            <consortium name="The Broad Institute Genome Sequencing Center for Infectious Disease"/>
            <person name="Wu L."/>
            <person name="Ma J."/>
        </authorList>
    </citation>
    <scope>NUCLEOTIDE SEQUENCE [LARGE SCALE GENOMIC DNA]</scope>
    <source>
        <strain evidence="4">CCUG 30340</strain>
    </source>
</reference>
<evidence type="ECO:0000313" key="4">
    <source>
        <dbReference type="Proteomes" id="UP001595886"/>
    </source>
</evidence>
<accession>A0ABV9QW63</accession>
<feature type="signal peptide" evidence="2">
    <location>
        <begin position="1"/>
        <end position="23"/>
    </location>
</feature>
<protein>
    <submittedName>
        <fullName evidence="3">Uncharacterized protein</fullName>
    </submittedName>
</protein>
<dbReference type="EMBL" id="JBHSHD010000010">
    <property type="protein sequence ID" value="MFC4821558.1"/>
    <property type="molecule type" value="Genomic_DNA"/>
</dbReference>
<keyword evidence="4" id="KW-1185">Reference proteome</keyword>
<evidence type="ECO:0000256" key="1">
    <source>
        <dbReference type="SAM" id="MobiDB-lite"/>
    </source>
</evidence>
<comment type="caution">
    <text evidence="3">The sequence shown here is derived from an EMBL/GenBank/DDBJ whole genome shotgun (WGS) entry which is preliminary data.</text>
</comment>
<name>A0ABV9QW63_9GAMM</name>
<dbReference type="Proteomes" id="UP001595886">
    <property type="component" value="Unassembled WGS sequence"/>
</dbReference>
<proteinExistence type="predicted"/>
<dbReference type="RefSeq" id="WP_380021835.1">
    <property type="nucleotide sequence ID" value="NZ_JBHSHD010000010.1"/>
</dbReference>
<sequence length="207" mass="22419">MLHRRLSIALAACLALAPLVCAAADDPQTEAERKVAGAVFTAYNKMLESRFAVDVQSTDDKGNQAKALAEYEGVSRFHVKTDRMEIVATPEGSWVKADEAGWTRSPAEMAGMVKQFVPKSAAELQSSSSNLKDEGPTTWNGQPAHAYSYDTRLQVMGADVKAHNKVVINQAGQLVRSESDGEAMGIKSHSVQDIRYDDAIRITPPKG</sequence>
<gene>
    <name evidence="3" type="ORF">ACFO6Q_14585</name>
</gene>
<feature type="region of interest" description="Disordered" evidence="1">
    <location>
        <begin position="124"/>
        <end position="143"/>
    </location>
</feature>
<keyword evidence="2" id="KW-0732">Signal</keyword>